<evidence type="ECO:0000313" key="1">
    <source>
        <dbReference type="Proteomes" id="UP000887574"/>
    </source>
</evidence>
<dbReference type="Proteomes" id="UP000887574">
    <property type="component" value="Unplaced"/>
</dbReference>
<evidence type="ECO:0000313" key="2">
    <source>
        <dbReference type="WBParaSite" id="jg8949"/>
    </source>
</evidence>
<reference evidence="2" key="1">
    <citation type="submission" date="2022-11" db="UniProtKB">
        <authorList>
            <consortium name="WormBaseParasite"/>
        </authorList>
    </citation>
    <scope>IDENTIFICATION</scope>
</reference>
<dbReference type="WBParaSite" id="jg8949">
    <property type="protein sequence ID" value="jg8949"/>
    <property type="gene ID" value="jg8949"/>
</dbReference>
<proteinExistence type="predicted"/>
<sequence>MVEDCLRAIVALRPVQFPKSNSAQRPDECPKATFDQHNLDRLFARGRISISITWIALFARGRISISITWIALFARKQISISITWIALFARGRLSISMTWIAFSPQRGFIPNDGWKSSFRQGDVLICSPYSITGC</sequence>
<accession>A0A915ESW2</accession>
<keyword evidence="1" id="KW-1185">Reference proteome</keyword>
<organism evidence="1 2">
    <name type="scientific">Ditylenchus dipsaci</name>
    <dbReference type="NCBI Taxonomy" id="166011"/>
    <lineage>
        <taxon>Eukaryota</taxon>
        <taxon>Metazoa</taxon>
        <taxon>Ecdysozoa</taxon>
        <taxon>Nematoda</taxon>
        <taxon>Chromadorea</taxon>
        <taxon>Rhabditida</taxon>
        <taxon>Tylenchina</taxon>
        <taxon>Tylenchomorpha</taxon>
        <taxon>Sphaerularioidea</taxon>
        <taxon>Anguinidae</taxon>
        <taxon>Anguininae</taxon>
        <taxon>Ditylenchus</taxon>
    </lineage>
</organism>
<dbReference type="AlphaFoldDB" id="A0A915ESW2"/>
<name>A0A915ESW2_9BILA</name>
<protein>
    <submittedName>
        <fullName evidence="2">Uncharacterized protein</fullName>
    </submittedName>
</protein>